<name>A0A448KAI8_9ACTO</name>
<reference evidence="1 2" key="1">
    <citation type="submission" date="2018-12" db="EMBL/GenBank/DDBJ databases">
        <authorList>
            <consortium name="Pathogen Informatics"/>
        </authorList>
    </citation>
    <scope>NUCLEOTIDE SEQUENCE [LARGE SCALE GENOMIC DNA]</scope>
    <source>
        <strain evidence="1 2">NCTC11923</strain>
    </source>
</reference>
<dbReference type="Pfam" id="PF13602">
    <property type="entry name" value="ADH_zinc_N_2"/>
    <property type="match status" value="1"/>
</dbReference>
<dbReference type="Proteomes" id="UP000276899">
    <property type="component" value="Chromosome"/>
</dbReference>
<sequence length="69" mass="7184">MVDNLGALTAADPGLVGQYLRRAVDLVASGEVGIHIGERAPIQDAPRVIAALRQGSTIGKTVLVHEPQT</sequence>
<dbReference type="EMBL" id="LR134363">
    <property type="protein sequence ID" value="VEG73940.1"/>
    <property type="molecule type" value="Genomic_DNA"/>
</dbReference>
<proteinExistence type="predicted"/>
<dbReference type="RefSeq" id="WP_232012091.1">
    <property type="nucleotide sequence ID" value="NZ_CBCRWE010000024.1"/>
</dbReference>
<protein>
    <recommendedName>
        <fullName evidence="3">Zinc-binding dehydrogenase</fullName>
    </recommendedName>
</protein>
<organism evidence="1 2">
    <name type="scientific">Actinomyces slackii</name>
    <dbReference type="NCBI Taxonomy" id="52774"/>
    <lineage>
        <taxon>Bacteria</taxon>
        <taxon>Bacillati</taxon>
        <taxon>Actinomycetota</taxon>
        <taxon>Actinomycetes</taxon>
        <taxon>Actinomycetales</taxon>
        <taxon>Actinomycetaceae</taxon>
        <taxon>Actinomyces</taxon>
    </lineage>
</organism>
<dbReference type="AlphaFoldDB" id="A0A448KAI8"/>
<keyword evidence="2" id="KW-1185">Reference proteome</keyword>
<gene>
    <name evidence="1" type="ORF">NCTC11923_00556</name>
</gene>
<evidence type="ECO:0000313" key="1">
    <source>
        <dbReference type="EMBL" id="VEG73940.1"/>
    </source>
</evidence>
<dbReference type="Gene3D" id="3.90.180.10">
    <property type="entry name" value="Medium-chain alcohol dehydrogenases, catalytic domain"/>
    <property type="match status" value="1"/>
</dbReference>
<evidence type="ECO:0008006" key="3">
    <source>
        <dbReference type="Google" id="ProtNLM"/>
    </source>
</evidence>
<accession>A0A448KAI8</accession>
<dbReference type="STRING" id="1278298.GCA_000428685_00079"/>
<dbReference type="KEGG" id="asla:NCTC11923_00556"/>
<evidence type="ECO:0000313" key="2">
    <source>
        <dbReference type="Proteomes" id="UP000276899"/>
    </source>
</evidence>